<comment type="subunit">
    <text evidence="3 11">Tetramer of two alpha and two beta subunits.</text>
</comment>
<dbReference type="Pfam" id="PF05746">
    <property type="entry name" value="DALR_1"/>
    <property type="match status" value="1"/>
</dbReference>
<evidence type="ECO:0000256" key="1">
    <source>
        <dbReference type="ARBA" id="ARBA00004496"/>
    </source>
</evidence>
<evidence type="ECO:0000256" key="5">
    <source>
        <dbReference type="ARBA" id="ARBA00022598"/>
    </source>
</evidence>
<dbReference type="GO" id="GO:0004820">
    <property type="term" value="F:glycine-tRNA ligase activity"/>
    <property type="evidence" value="ECO:0007669"/>
    <property type="project" value="UniProtKB-EC"/>
</dbReference>
<evidence type="ECO:0000256" key="7">
    <source>
        <dbReference type="ARBA" id="ARBA00022840"/>
    </source>
</evidence>
<comment type="catalytic activity">
    <reaction evidence="10 11">
        <text>tRNA(Gly) + glycine + ATP = glycyl-tRNA(Gly) + AMP + diphosphate</text>
        <dbReference type="Rhea" id="RHEA:16013"/>
        <dbReference type="Rhea" id="RHEA-COMP:9664"/>
        <dbReference type="Rhea" id="RHEA-COMP:9683"/>
        <dbReference type="ChEBI" id="CHEBI:30616"/>
        <dbReference type="ChEBI" id="CHEBI:33019"/>
        <dbReference type="ChEBI" id="CHEBI:57305"/>
        <dbReference type="ChEBI" id="CHEBI:78442"/>
        <dbReference type="ChEBI" id="CHEBI:78522"/>
        <dbReference type="ChEBI" id="CHEBI:456215"/>
        <dbReference type="EC" id="6.1.1.14"/>
    </reaction>
</comment>
<evidence type="ECO:0000256" key="8">
    <source>
        <dbReference type="ARBA" id="ARBA00022917"/>
    </source>
</evidence>
<dbReference type="Pfam" id="PF02092">
    <property type="entry name" value="tRNA_synt_2f"/>
    <property type="match status" value="1"/>
</dbReference>
<dbReference type="NCBIfam" id="TIGR00211">
    <property type="entry name" value="glyS"/>
    <property type="match status" value="1"/>
</dbReference>
<dbReference type="PROSITE" id="PS50861">
    <property type="entry name" value="AA_TRNA_LIGASE_II_GLYAB"/>
    <property type="match status" value="1"/>
</dbReference>
<dbReference type="Proteomes" id="UP001595528">
    <property type="component" value="Unassembled WGS sequence"/>
</dbReference>
<keyword evidence="4 11" id="KW-0963">Cytoplasm</keyword>
<dbReference type="EC" id="6.1.1.14" evidence="11"/>
<dbReference type="SUPFAM" id="SSF109604">
    <property type="entry name" value="HD-domain/PDEase-like"/>
    <property type="match status" value="1"/>
</dbReference>
<evidence type="ECO:0000256" key="3">
    <source>
        <dbReference type="ARBA" id="ARBA00011209"/>
    </source>
</evidence>
<name>A0ABV7LAB4_9PROT</name>
<evidence type="ECO:0000256" key="9">
    <source>
        <dbReference type="ARBA" id="ARBA00023146"/>
    </source>
</evidence>
<sequence length="686" mass="74026">MAELLLETLSEEMPARMQADAAAALERLVRERLVAQNLDFDSIASFVTPRRLALQVSGLPLEQAGRTEERRGPRADAPEKAIAGFLRGAGLESVDQCEVRETPKGSFLYAVQRIEGRPTAEILAEILPDALAALPWPKSMRWGDTDLRWVRPLHAITALLDGEVVPFAFGHLTSGRTTRGHRFLAPDPFEVMGFDDYRTKLRAAKVVLDPAERRAIIAETAAKAAAAEGLAVAEDPGLLAETAGLVEWPVVLLGGFDRDFLEIPREVLVTSMRTHQKYFALNDPAGRLQPRFVIVSNMQATDGGARIVAGNERVLRARLSDARFFWDTDRRTKLADRVGALDGIVYHAKLGSLGEKVARMRVLAARIAPHVPGADAAACDRAALLAKADLTSEMVGEFPELQGIMGRYYALHDGEDAAVAEAVAQHYSPLGPNDRCPTDPVAAVTALADKLDTLACFFRIGEKPTGSRDPFSLRRAALGIIRIVLENGLRLPLRPLLGEAAEEVLAYMADRLVVHLRDEGVRHDLIAAAFAPAGQEATGGGDAGAPDDILLLMKRVHALGDLLQSDDGANLLAAYRRAANIVAIEEKRDGRAYDGAADPARFAAAEEQALATALETAAGRAGTALAAEDFAGACAALAGLRQPVDDFFDRVTVNADEADLRENRLRLLRRIRGTLDAVADFSRIEG</sequence>
<dbReference type="InterPro" id="IPR015944">
    <property type="entry name" value="Gly-tRNA-synth_bsu"/>
</dbReference>
<evidence type="ECO:0000313" key="13">
    <source>
        <dbReference type="EMBL" id="MFC3231518.1"/>
    </source>
</evidence>
<evidence type="ECO:0000256" key="10">
    <source>
        <dbReference type="ARBA" id="ARBA00047937"/>
    </source>
</evidence>
<keyword evidence="7 11" id="KW-0067">ATP-binding</keyword>
<keyword evidence="5 11" id="KW-0436">Ligase</keyword>
<keyword evidence="14" id="KW-1185">Reference proteome</keyword>
<reference evidence="14" key="1">
    <citation type="journal article" date="2019" name="Int. J. Syst. Evol. Microbiol.">
        <title>The Global Catalogue of Microorganisms (GCM) 10K type strain sequencing project: providing services to taxonomists for standard genome sequencing and annotation.</title>
        <authorList>
            <consortium name="The Broad Institute Genomics Platform"/>
            <consortium name="The Broad Institute Genome Sequencing Center for Infectious Disease"/>
            <person name="Wu L."/>
            <person name="Ma J."/>
        </authorList>
    </citation>
    <scope>NUCLEOTIDE SEQUENCE [LARGE SCALE GENOMIC DNA]</scope>
    <source>
        <strain evidence="14">KCTC 42964</strain>
    </source>
</reference>
<proteinExistence type="inferred from homology"/>
<protein>
    <recommendedName>
        <fullName evidence="11">Glycine--tRNA ligase beta subunit</fullName>
        <ecNumber evidence="11">6.1.1.14</ecNumber>
    </recommendedName>
    <alternativeName>
        <fullName evidence="11">Glycyl-tRNA synthetase beta subunit</fullName>
        <shortName evidence="11">GlyRS</shortName>
    </alternativeName>
</protein>
<evidence type="ECO:0000256" key="6">
    <source>
        <dbReference type="ARBA" id="ARBA00022741"/>
    </source>
</evidence>
<evidence type="ECO:0000256" key="11">
    <source>
        <dbReference type="HAMAP-Rule" id="MF_00255"/>
    </source>
</evidence>
<dbReference type="InterPro" id="IPR006194">
    <property type="entry name" value="Gly-tRNA-synth_heterodimer"/>
</dbReference>
<evidence type="ECO:0000256" key="2">
    <source>
        <dbReference type="ARBA" id="ARBA00008226"/>
    </source>
</evidence>
<keyword evidence="6 11" id="KW-0547">Nucleotide-binding</keyword>
<comment type="subcellular location">
    <subcellularLocation>
        <location evidence="1 11">Cytoplasm</location>
    </subcellularLocation>
</comment>
<dbReference type="RefSeq" id="WP_379907013.1">
    <property type="nucleotide sequence ID" value="NZ_JBHRTR010000054.1"/>
</dbReference>
<dbReference type="PANTHER" id="PTHR30075">
    <property type="entry name" value="GLYCYL-TRNA SYNTHETASE"/>
    <property type="match status" value="1"/>
</dbReference>
<evidence type="ECO:0000256" key="4">
    <source>
        <dbReference type="ARBA" id="ARBA00022490"/>
    </source>
</evidence>
<comment type="similarity">
    <text evidence="2 11">Belongs to the class-II aminoacyl-tRNA synthetase family.</text>
</comment>
<feature type="domain" description="DALR anticodon binding" evidence="12">
    <location>
        <begin position="572"/>
        <end position="676"/>
    </location>
</feature>
<gene>
    <name evidence="11 13" type="primary">glyS</name>
    <name evidence="13" type="ORF">ACFOGJ_29995</name>
</gene>
<dbReference type="EMBL" id="JBHRTR010000054">
    <property type="protein sequence ID" value="MFC3231518.1"/>
    <property type="molecule type" value="Genomic_DNA"/>
</dbReference>
<dbReference type="HAMAP" id="MF_00255">
    <property type="entry name" value="Gly_tRNA_synth_beta"/>
    <property type="match status" value="1"/>
</dbReference>
<dbReference type="InterPro" id="IPR008909">
    <property type="entry name" value="DALR_anticod-bd"/>
</dbReference>
<dbReference type="PANTHER" id="PTHR30075:SF2">
    <property type="entry name" value="GLYCINE--TRNA LIGASE, CHLOROPLASTIC_MITOCHONDRIAL 2"/>
    <property type="match status" value="1"/>
</dbReference>
<organism evidence="13 14">
    <name type="scientific">Marinibaculum pumilum</name>
    <dbReference type="NCBI Taxonomy" id="1766165"/>
    <lineage>
        <taxon>Bacteria</taxon>
        <taxon>Pseudomonadati</taxon>
        <taxon>Pseudomonadota</taxon>
        <taxon>Alphaproteobacteria</taxon>
        <taxon>Rhodospirillales</taxon>
        <taxon>Rhodospirillaceae</taxon>
        <taxon>Marinibaculum</taxon>
    </lineage>
</organism>
<keyword evidence="8 11" id="KW-0648">Protein biosynthesis</keyword>
<accession>A0ABV7LAB4</accession>
<dbReference type="PRINTS" id="PR01045">
    <property type="entry name" value="TRNASYNTHGB"/>
</dbReference>
<evidence type="ECO:0000259" key="12">
    <source>
        <dbReference type="Pfam" id="PF05746"/>
    </source>
</evidence>
<evidence type="ECO:0000313" key="14">
    <source>
        <dbReference type="Proteomes" id="UP001595528"/>
    </source>
</evidence>
<keyword evidence="9 11" id="KW-0030">Aminoacyl-tRNA synthetase</keyword>
<comment type="caution">
    <text evidence="13">The sequence shown here is derived from an EMBL/GenBank/DDBJ whole genome shotgun (WGS) entry which is preliminary data.</text>
</comment>